<comment type="caution">
    <text evidence="1">The sequence shown here is derived from an EMBL/GenBank/DDBJ whole genome shotgun (WGS) entry which is preliminary data.</text>
</comment>
<evidence type="ECO:0000313" key="1">
    <source>
        <dbReference type="EMBL" id="GAG11343.1"/>
    </source>
</evidence>
<protein>
    <submittedName>
        <fullName evidence="1">Uncharacterized protein</fullName>
    </submittedName>
</protein>
<sequence length="39" mass="4463">MAAKKSTWAFKRRAHTKNLHDASECSYEIGHPEEQEAGF</sequence>
<gene>
    <name evidence="1" type="ORF">S01H1_33474</name>
</gene>
<reference evidence="1" key="1">
    <citation type="journal article" date="2014" name="Front. Microbiol.">
        <title>High frequency of phylogenetically diverse reductive dehalogenase-homologous genes in deep subseafloor sedimentary metagenomes.</title>
        <authorList>
            <person name="Kawai M."/>
            <person name="Futagami T."/>
            <person name="Toyoda A."/>
            <person name="Takaki Y."/>
            <person name="Nishi S."/>
            <person name="Hori S."/>
            <person name="Arai W."/>
            <person name="Tsubouchi T."/>
            <person name="Morono Y."/>
            <person name="Uchiyama I."/>
            <person name="Ito T."/>
            <person name="Fujiyama A."/>
            <person name="Inagaki F."/>
            <person name="Takami H."/>
        </authorList>
    </citation>
    <scope>NUCLEOTIDE SEQUENCE</scope>
    <source>
        <strain evidence="1">Expedition CK06-06</strain>
    </source>
</reference>
<organism evidence="1">
    <name type="scientific">marine sediment metagenome</name>
    <dbReference type="NCBI Taxonomy" id="412755"/>
    <lineage>
        <taxon>unclassified sequences</taxon>
        <taxon>metagenomes</taxon>
        <taxon>ecological metagenomes</taxon>
    </lineage>
</organism>
<proteinExistence type="predicted"/>
<name>X0VFV6_9ZZZZ</name>
<accession>X0VFV6</accession>
<dbReference type="EMBL" id="BARS01020784">
    <property type="protein sequence ID" value="GAG11343.1"/>
    <property type="molecule type" value="Genomic_DNA"/>
</dbReference>
<dbReference type="AlphaFoldDB" id="X0VFV6"/>